<dbReference type="GeneID" id="90040919"/>
<reference evidence="2 3" key="1">
    <citation type="submission" date="2024-03" db="EMBL/GenBank/DDBJ databases">
        <title>Genome-scale model development and genomic sequencing of the oleaginous clade Lipomyces.</title>
        <authorList>
            <consortium name="Lawrence Berkeley National Laboratory"/>
            <person name="Czajka J.J."/>
            <person name="Han Y."/>
            <person name="Kim J."/>
            <person name="Mondo S.J."/>
            <person name="Hofstad B.A."/>
            <person name="Robles A."/>
            <person name="Haridas S."/>
            <person name="Riley R."/>
            <person name="LaButti K."/>
            <person name="Pangilinan J."/>
            <person name="Andreopoulos W."/>
            <person name="Lipzen A."/>
            <person name="Yan J."/>
            <person name="Wang M."/>
            <person name="Ng V."/>
            <person name="Grigoriev I.V."/>
            <person name="Spatafora J.W."/>
            <person name="Magnuson J.K."/>
            <person name="Baker S.E."/>
            <person name="Pomraning K.R."/>
        </authorList>
    </citation>
    <scope>NUCLEOTIDE SEQUENCE [LARGE SCALE GENOMIC DNA]</scope>
    <source>
        <strain evidence="2 3">Phaff 52-87</strain>
    </source>
</reference>
<proteinExistence type="predicted"/>
<evidence type="ECO:0000313" key="3">
    <source>
        <dbReference type="Proteomes" id="UP001498771"/>
    </source>
</evidence>
<dbReference type="PANTHER" id="PTHR33606:SF3">
    <property type="entry name" value="PROTEIN YCII"/>
    <property type="match status" value="1"/>
</dbReference>
<dbReference type="PANTHER" id="PTHR33606">
    <property type="entry name" value="PROTEIN YCII"/>
    <property type="match status" value="1"/>
</dbReference>
<dbReference type="SUPFAM" id="SSF54909">
    <property type="entry name" value="Dimeric alpha+beta barrel"/>
    <property type="match status" value="1"/>
</dbReference>
<gene>
    <name evidence="2" type="ORF">BZA70DRAFT_78976</name>
</gene>
<keyword evidence="3" id="KW-1185">Reference proteome</keyword>
<protein>
    <submittedName>
        <fullName evidence="2">YCII-related domain protein</fullName>
    </submittedName>
</protein>
<dbReference type="Proteomes" id="UP001498771">
    <property type="component" value="Unassembled WGS sequence"/>
</dbReference>
<dbReference type="EMBL" id="JBBJBU010000012">
    <property type="protein sequence ID" value="KAK7203391.1"/>
    <property type="molecule type" value="Genomic_DNA"/>
</dbReference>
<dbReference type="InterPro" id="IPR005545">
    <property type="entry name" value="YCII"/>
</dbReference>
<feature type="domain" description="YCII-related" evidence="1">
    <location>
        <begin position="1"/>
        <end position="84"/>
    </location>
</feature>
<dbReference type="Pfam" id="PF03795">
    <property type="entry name" value="YCII"/>
    <property type="match status" value="1"/>
</dbReference>
<dbReference type="RefSeq" id="XP_064766424.1">
    <property type="nucleotide sequence ID" value="XM_064915407.1"/>
</dbReference>
<evidence type="ECO:0000259" key="1">
    <source>
        <dbReference type="Pfam" id="PF03795"/>
    </source>
</evidence>
<accession>A0ABR1F0L3</accession>
<name>A0ABR1F0L3_9ASCO</name>
<comment type="caution">
    <text evidence="2">The sequence shown here is derived from an EMBL/GenBank/DDBJ whole genome shotgun (WGS) entry which is preliminary data.</text>
</comment>
<organism evidence="2 3">
    <name type="scientific">Myxozyma melibiosi</name>
    <dbReference type="NCBI Taxonomy" id="54550"/>
    <lineage>
        <taxon>Eukaryota</taxon>
        <taxon>Fungi</taxon>
        <taxon>Dikarya</taxon>
        <taxon>Ascomycota</taxon>
        <taxon>Saccharomycotina</taxon>
        <taxon>Lipomycetes</taxon>
        <taxon>Lipomycetales</taxon>
        <taxon>Lipomycetaceae</taxon>
        <taxon>Myxozyma</taxon>
    </lineage>
</organism>
<sequence length="100" mass="11020">MKFICYMVDKKGCLEARMAVRAQHLERAGKLIKEGKILSGGAITSEAFDPASGKKPAIIGSMMIVEAESKDEVLEMIKTDVYAADVWDLEASQINYYLST</sequence>
<dbReference type="Gene3D" id="3.30.70.1060">
    <property type="entry name" value="Dimeric alpha+beta barrel"/>
    <property type="match status" value="1"/>
</dbReference>
<dbReference type="InterPro" id="IPR051807">
    <property type="entry name" value="Sec-metab_biosynth-assoc"/>
</dbReference>
<evidence type="ECO:0000313" key="2">
    <source>
        <dbReference type="EMBL" id="KAK7203391.1"/>
    </source>
</evidence>
<dbReference type="InterPro" id="IPR011008">
    <property type="entry name" value="Dimeric_a/b-barrel"/>
</dbReference>